<keyword evidence="1" id="KW-0812">Transmembrane</keyword>
<accession>A0AA36B5I4</accession>
<gene>
    <name evidence="2" type="ORF">OCTVUL_1B012620</name>
</gene>
<dbReference type="AlphaFoldDB" id="A0AA36B5I4"/>
<dbReference type="Proteomes" id="UP001162480">
    <property type="component" value="Chromosome 9"/>
</dbReference>
<evidence type="ECO:0000313" key="2">
    <source>
        <dbReference type="EMBL" id="CAI9727739.1"/>
    </source>
</evidence>
<keyword evidence="3" id="KW-1185">Reference proteome</keyword>
<evidence type="ECO:0000313" key="3">
    <source>
        <dbReference type="Proteomes" id="UP001162480"/>
    </source>
</evidence>
<keyword evidence="1" id="KW-0472">Membrane</keyword>
<dbReference type="EMBL" id="OX597822">
    <property type="protein sequence ID" value="CAI9727739.1"/>
    <property type="molecule type" value="Genomic_DNA"/>
</dbReference>
<proteinExistence type="predicted"/>
<reference evidence="2" key="1">
    <citation type="submission" date="2023-08" db="EMBL/GenBank/DDBJ databases">
        <authorList>
            <person name="Alioto T."/>
            <person name="Alioto T."/>
            <person name="Gomez Garrido J."/>
        </authorList>
    </citation>
    <scope>NUCLEOTIDE SEQUENCE</scope>
</reference>
<sequence>MSLASRICHLYHLMTLQIRKKRSCSFVIQMAASLYGRIKRFPDLILQGYKYRSRGIHWQNSLGFPQYCDNYCELEFSRGILKKKERFWEKAFTMYDFTLYSFSNSRVIRSNIYRGIIFLIAFLAIYDLVSNLPFL</sequence>
<name>A0AA36B5I4_OCTVU</name>
<protein>
    <submittedName>
        <fullName evidence="2">Uncharacterized protein</fullName>
    </submittedName>
</protein>
<organism evidence="2 3">
    <name type="scientific">Octopus vulgaris</name>
    <name type="common">Common octopus</name>
    <dbReference type="NCBI Taxonomy" id="6645"/>
    <lineage>
        <taxon>Eukaryota</taxon>
        <taxon>Metazoa</taxon>
        <taxon>Spiralia</taxon>
        <taxon>Lophotrochozoa</taxon>
        <taxon>Mollusca</taxon>
        <taxon>Cephalopoda</taxon>
        <taxon>Coleoidea</taxon>
        <taxon>Octopodiformes</taxon>
        <taxon>Octopoda</taxon>
        <taxon>Incirrata</taxon>
        <taxon>Octopodidae</taxon>
        <taxon>Octopus</taxon>
    </lineage>
</organism>
<keyword evidence="1" id="KW-1133">Transmembrane helix</keyword>
<evidence type="ECO:0000256" key="1">
    <source>
        <dbReference type="SAM" id="Phobius"/>
    </source>
</evidence>
<feature type="transmembrane region" description="Helical" evidence="1">
    <location>
        <begin position="112"/>
        <end position="129"/>
    </location>
</feature>